<evidence type="ECO:0000256" key="1">
    <source>
        <dbReference type="SAM" id="Phobius"/>
    </source>
</evidence>
<proteinExistence type="predicted"/>
<keyword evidence="1" id="KW-0472">Membrane</keyword>
<feature type="transmembrane region" description="Helical" evidence="1">
    <location>
        <begin position="36"/>
        <end position="60"/>
    </location>
</feature>
<protein>
    <submittedName>
        <fullName evidence="2">Uncharacterized protein</fullName>
    </submittedName>
</protein>
<organism evidence="2 3">
    <name type="scientific">Posidoniimonas corsicana</name>
    <dbReference type="NCBI Taxonomy" id="1938618"/>
    <lineage>
        <taxon>Bacteria</taxon>
        <taxon>Pseudomonadati</taxon>
        <taxon>Planctomycetota</taxon>
        <taxon>Planctomycetia</taxon>
        <taxon>Pirellulales</taxon>
        <taxon>Lacipirellulaceae</taxon>
        <taxon>Posidoniimonas</taxon>
    </lineage>
</organism>
<accession>A0A5C5V317</accession>
<keyword evidence="1" id="KW-1133">Transmembrane helix</keyword>
<keyword evidence="3" id="KW-1185">Reference proteome</keyword>
<dbReference type="AlphaFoldDB" id="A0A5C5V317"/>
<keyword evidence="1" id="KW-0812">Transmembrane</keyword>
<dbReference type="EMBL" id="SIHJ01000003">
    <property type="protein sequence ID" value="TWT32390.1"/>
    <property type="molecule type" value="Genomic_DNA"/>
</dbReference>
<dbReference type="Proteomes" id="UP000316714">
    <property type="component" value="Unassembled WGS sequence"/>
</dbReference>
<evidence type="ECO:0000313" key="3">
    <source>
        <dbReference type="Proteomes" id="UP000316714"/>
    </source>
</evidence>
<comment type="caution">
    <text evidence="2">The sequence shown here is derived from an EMBL/GenBank/DDBJ whole genome shotgun (WGS) entry which is preliminary data.</text>
</comment>
<gene>
    <name evidence="2" type="ORF">KOR34_41530</name>
</gene>
<reference evidence="2 3" key="1">
    <citation type="submission" date="2019-02" db="EMBL/GenBank/DDBJ databases">
        <title>Deep-cultivation of Planctomycetes and their phenomic and genomic characterization uncovers novel biology.</title>
        <authorList>
            <person name="Wiegand S."/>
            <person name="Jogler M."/>
            <person name="Boedeker C."/>
            <person name="Pinto D."/>
            <person name="Vollmers J."/>
            <person name="Rivas-Marin E."/>
            <person name="Kohn T."/>
            <person name="Peeters S.H."/>
            <person name="Heuer A."/>
            <person name="Rast P."/>
            <person name="Oberbeckmann S."/>
            <person name="Bunk B."/>
            <person name="Jeske O."/>
            <person name="Meyerdierks A."/>
            <person name="Storesund J.E."/>
            <person name="Kallscheuer N."/>
            <person name="Luecker S."/>
            <person name="Lage O.M."/>
            <person name="Pohl T."/>
            <person name="Merkel B.J."/>
            <person name="Hornburger P."/>
            <person name="Mueller R.-W."/>
            <person name="Bruemmer F."/>
            <person name="Labrenz M."/>
            <person name="Spormann A.M."/>
            <person name="Op Den Camp H."/>
            <person name="Overmann J."/>
            <person name="Amann R."/>
            <person name="Jetten M.S.M."/>
            <person name="Mascher T."/>
            <person name="Medema M.H."/>
            <person name="Devos D.P."/>
            <person name="Kaster A.-K."/>
            <person name="Ovreas L."/>
            <person name="Rohde M."/>
            <person name="Galperin M.Y."/>
            <person name="Jogler C."/>
        </authorList>
    </citation>
    <scope>NUCLEOTIDE SEQUENCE [LARGE SCALE GENOMIC DNA]</scope>
    <source>
        <strain evidence="2 3">KOR34</strain>
    </source>
</reference>
<evidence type="ECO:0000313" key="2">
    <source>
        <dbReference type="EMBL" id="TWT32390.1"/>
    </source>
</evidence>
<name>A0A5C5V317_9BACT</name>
<sequence>MPRFTLTAMFGVLTLVGLGFGGLAYAVGPMILRAIIYASLMAIGACAVGGLVAWLIGLPASLRQRYKQRSADARSASTHGPRD</sequence>